<dbReference type="PANTHER" id="PTHR23513">
    <property type="entry name" value="INTEGRAL MEMBRANE EFFLUX PROTEIN-RELATED"/>
    <property type="match status" value="1"/>
</dbReference>
<keyword evidence="5 7" id="KW-1133">Transmembrane helix</keyword>
<reference evidence="8 9" key="1">
    <citation type="submission" date="2023-05" db="EMBL/GenBank/DDBJ databases">
        <title>Lithophilousrod everest ZFBP1038 complete genpme.</title>
        <authorList>
            <person name="Tian M."/>
        </authorList>
    </citation>
    <scope>NUCLEOTIDE SEQUENCE [LARGE SCALE GENOMIC DNA]</scope>
    <source>
        <strain evidence="8 9">ZFBP1038</strain>
    </source>
</reference>
<comment type="subcellular location">
    <subcellularLocation>
        <location evidence="1">Cell membrane</location>
        <topology evidence="1">Multi-pass membrane protein</topology>
    </subcellularLocation>
</comment>
<feature type="transmembrane region" description="Helical" evidence="7">
    <location>
        <begin position="49"/>
        <end position="68"/>
    </location>
</feature>
<keyword evidence="9" id="KW-1185">Reference proteome</keyword>
<organism evidence="8 9">
    <name type="scientific">Saxibacter everestensis</name>
    <dbReference type="NCBI Taxonomy" id="2909229"/>
    <lineage>
        <taxon>Bacteria</taxon>
        <taxon>Bacillati</taxon>
        <taxon>Actinomycetota</taxon>
        <taxon>Actinomycetes</taxon>
        <taxon>Micrococcales</taxon>
        <taxon>Brevibacteriaceae</taxon>
        <taxon>Saxibacter</taxon>
    </lineage>
</organism>
<keyword evidence="6 7" id="KW-0472">Membrane</keyword>
<feature type="transmembrane region" description="Helical" evidence="7">
    <location>
        <begin position="311"/>
        <end position="333"/>
    </location>
</feature>
<feature type="transmembrane region" description="Helical" evidence="7">
    <location>
        <begin position="171"/>
        <end position="192"/>
    </location>
</feature>
<evidence type="ECO:0000313" key="8">
    <source>
        <dbReference type="EMBL" id="WGW12664.1"/>
    </source>
</evidence>
<dbReference type="Pfam" id="PF05977">
    <property type="entry name" value="MFS_3"/>
    <property type="match status" value="1"/>
</dbReference>
<proteinExistence type="predicted"/>
<dbReference type="PANTHER" id="PTHR23513:SF11">
    <property type="entry name" value="STAPHYLOFERRIN A TRANSPORTER"/>
    <property type="match status" value="1"/>
</dbReference>
<protein>
    <submittedName>
        <fullName evidence="8">MFS transporter</fullName>
    </submittedName>
</protein>
<dbReference type="RefSeq" id="WP_349639468.1">
    <property type="nucleotide sequence ID" value="NZ_CP090958.1"/>
</dbReference>
<evidence type="ECO:0000256" key="4">
    <source>
        <dbReference type="ARBA" id="ARBA00022692"/>
    </source>
</evidence>
<feature type="transmembrane region" description="Helical" evidence="7">
    <location>
        <begin position="80"/>
        <end position="100"/>
    </location>
</feature>
<keyword evidence="2" id="KW-0813">Transport</keyword>
<dbReference type="Gene3D" id="1.20.1250.20">
    <property type="entry name" value="MFS general substrate transporter like domains"/>
    <property type="match status" value="2"/>
</dbReference>
<feature type="transmembrane region" description="Helical" evidence="7">
    <location>
        <begin position="259"/>
        <end position="278"/>
    </location>
</feature>
<feature type="transmembrane region" description="Helical" evidence="7">
    <location>
        <begin position="12"/>
        <end position="29"/>
    </location>
</feature>
<accession>A0ABY8QUF9</accession>
<evidence type="ECO:0000256" key="3">
    <source>
        <dbReference type="ARBA" id="ARBA00022475"/>
    </source>
</evidence>
<evidence type="ECO:0000256" key="7">
    <source>
        <dbReference type="SAM" id="Phobius"/>
    </source>
</evidence>
<evidence type="ECO:0000256" key="1">
    <source>
        <dbReference type="ARBA" id="ARBA00004651"/>
    </source>
</evidence>
<feature type="transmembrane region" description="Helical" evidence="7">
    <location>
        <begin position="374"/>
        <end position="396"/>
    </location>
</feature>
<keyword evidence="3" id="KW-1003">Cell membrane</keyword>
<evidence type="ECO:0000256" key="6">
    <source>
        <dbReference type="ARBA" id="ARBA00023136"/>
    </source>
</evidence>
<dbReference type="SUPFAM" id="SSF103473">
    <property type="entry name" value="MFS general substrate transporter"/>
    <property type="match status" value="1"/>
</dbReference>
<dbReference type="InterPro" id="IPR036259">
    <property type="entry name" value="MFS_trans_sf"/>
</dbReference>
<dbReference type="CDD" id="cd06173">
    <property type="entry name" value="MFS_MefA_like"/>
    <property type="match status" value="1"/>
</dbReference>
<feature type="transmembrane region" description="Helical" evidence="7">
    <location>
        <begin position="223"/>
        <end position="247"/>
    </location>
</feature>
<dbReference type="Proteomes" id="UP001209083">
    <property type="component" value="Chromosome"/>
</dbReference>
<name>A0ABY8QUF9_9MICO</name>
<feature type="transmembrane region" description="Helical" evidence="7">
    <location>
        <begin position="345"/>
        <end position="368"/>
    </location>
</feature>
<sequence>MSAMFRSLSGFNYRVWFAGALVSNVGTWMQRTAQDWIVLTELTDHDAAAVGIVMALQMGPQLLMVPWAGLIADRFDRRRLLMLTQGVMGFLGLALGLIVVTGVAELWHVYGFALLLGFASAIDGPARQTFVSELVSEKNLPNAVALNSASFNGARMIGPAVAGVLTAMIGAGWVFMINALTFTAVLISLHYLRTDQLRAQPRAARGRGQLMEGFRYVAGRPDIVVILVVIFLVGTFGLNFAIFTSTMASTEFGMGAGEFGLLSSIMAIGSVAGALLSAKRERPRLRMVFGAAGAFGLSCLVSALMPNYWTFAISLILVGLTALTLMTTANATVQTTTDPAMRGRVMALYMAIMMGGTPVGAPIVGWVANVFGPRWSLGVAAASGILAALVGIFWMVRYKHMRLRYRVRQSPHLVLRYDGDSRSDSESAREAAAEELALEEATARRSSE</sequence>
<keyword evidence="4 7" id="KW-0812">Transmembrane</keyword>
<feature type="transmembrane region" description="Helical" evidence="7">
    <location>
        <begin position="285"/>
        <end position="305"/>
    </location>
</feature>
<dbReference type="EMBL" id="CP090958">
    <property type="protein sequence ID" value="WGW12664.1"/>
    <property type="molecule type" value="Genomic_DNA"/>
</dbReference>
<dbReference type="InterPro" id="IPR010290">
    <property type="entry name" value="TM_effector"/>
</dbReference>
<evidence type="ECO:0000313" key="9">
    <source>
        <dbReference type="Proteomes" id="UP001209083"/>
    </source>
</evidence>
<gene>
    <name evidence="8" type="ORF">LWF01_02520</name>
</gene>
<evidence type="ECO:0000256" key="2">
    <source>
        <dbReference type="ARBA" id="ARBA00022448"/>
    </source>
</evidence>
<evidence type="ECO:0000256" key="5">
    <source>
        <dbReference type="ARBA" id="ARBA00022989"/>
    </source>
</evidence>